<evidence type="ECO:0000259" key="1">
    <source>
        <dbReference type="PROSITE" id="PS50106"/>
    </source>
</evidence>
<feature type="domain" description="PDZ" evidence="1">
    <location>
        <begin position="133"/>
        <end position="173"/>
    </location>
</feature>
<dbReference type="Proteomes" id="UP000033699">
    <property type="component" value="Unassembled WGS sequence"/>
</dbReference>
<dbReference type="InterPro" id="IPR001478">
    <property type="entry name" value="PDZ"/>
</dbReference>
<dbReference type="OrthoDB" id="2356897at2"/>
<dbReference type="PROSITE" id="PS50106">
    <property type="entry name" value="PDZ"/>
    <property type="match status" value="1"/>
</dbReference>
<dbReference type="SMART" id="SM00228">
    <property type="entry name" value="PDZ"/>
    <property type="match status" value="1"/>
</dbReference>
<dbReference type="Pfam" id="PF05362">
    <property type="entry name" value="Lon_C"/>
    <property type="match status" value="1"/>
</dbReference>
<dbReference type="InterPro" id="IPR008269">
    <property type="entry name" value="Lon_proteolytic"/>
</dbReference>
<name>A0A0F2T5S2_STRR3</name>
<dbReference type="GO" id="GO:0006508">
    <property type="term" value="P:proteolysis"/>
    <property type="evidence" value="ECO:0007669"/>
    <property type="project" value="InterPro"/>
</dbReference>
<reference evidence="2 3" key="1">
    <citation type="submission" date="2015-02" db="EMBL/GenBank/DDBJ databases">
        <authorList>
            <person name="Ju K.-S."/>
            <person name="Doroghazi J.R."/>
            <person name="Metcalf W."/>
        </authorList>
    </citation>
    <scope>NUCLEOTIDE SEQUENCE [LARGE SCALE GENOMIC DNA]</scope>
    <source>
        <strain evidence="2 3">ATCC 31215</strain>
    </source>
</reference>
<dbReference type="InterPro" id="IPR036034">
    <property type="entry name" value="PDZ_sf"/>
</dbReference>
<sequence length="375" mass="38332">MPRRSATMLAATLLLIALLCVSVLMKVPYTEMSPGPTYNTLGDQGGKPVITITGHDSYPTTGHLNMTTVQVTGARYEPSLVNAVIGWLRDDVLVVPHDNVYPKGQTDADAKKQNAEEFASSEDSARTAALKQLGVPVGSELIVKSVTAGAPAEGRLHAGDQIVAVDGAAVTSVDQVVAAVTKHKPGESAVFTVVPRVKDAAGGPAAAAQPAAPGARTDVTVPTVKVRDLDPKAPAERADLAAVGIGTGIRHTYPFQIDIGLQDVGGPSAGLMFSLGIIDKLTPGGDITGGKFVAGTGTIDDDGKVGPIGGIAMKIIAARDAGAEYFLTPSSNCAEAAKNVPSGLTLVRTDTLDGALKSLEQIRSGQASALPSCAK</sequence>
<dbReference type="RefSeq" id="WP_045703718.1">
    <property type="nucleotide sequence ID" value="NZ_JZKH01000103.1"/>
</dbReference>
<dbReference type="SUPFAM" id="SSF54211">
    <property type="entry name" value="Ribosomal protein S5 domain 2-like"/>
    <property type="match status" value="1"/>
</dbReference>
<keyword evidence="3" id="KW-1185">Reference proteome</keyword>
<dbReference type="GO" id="GO:0004252">
    <property type="term" value="F:serine-type endopeptidase activity"/>
    <property type="evidence" value="ECO:0007669"/>
    <property type="project" value="InterPro"/>
</dbReference>
<evidence type="ECO:0000313" key="3">
    <source>
        <dbReference type="Proteomes" id="UP000033699"/>
    </source>
</evidence>
<dbReference type="SUPFAM" id="SSF50156">
    <property type="entry name" value="PDZ domain-like"/>
    <property type="match status" value="1"/>
</dbReference>
<dbReference type="InterPro" id="IPR020568">
    <property type="entry name" value="Ribosomal_Su5_D2-typ_SF"/>
</dbReference>
<organism evidence="2 3">
    <name type="scientific">Streptomyces rubellomurinus (strain ATCC 31215)</name>
    <dbReference type="NCBI Taxonomy" id="359131"/>
    <lineage>
        <taxon>Bacteria</taxon>
        <taxon>Bacillati</taxon>
        <taxon>Actinomycetota</taxon>
        <taxon>Actinomycetes</taxon>
        <taxon>Kitasatosporales</taxon>
        <taxon>Streptomycetaceae</taxon>
        <taxon>Streptomyces</taxon>
    </lineage>
</organism>
<dbReference type="AlphaFoldDB" id="A0A0F2T5S2"/>
<comment type="caution">
    <text evidence="2">The sequence shown here is derived from an EMBL/GenBank/DDBJ whole genome shotgun (WGS) entry which is preliminary data.</text>
</comment>
<dbReference type="PATRIC" id="fig|359131.3.peg.659"/>
<dbReference type="EMBL" id="JZKH01000103">
    <property type="protein sequence ID" value="KJS58559.1"/>
    <property type="molecule type" value="Genomic_DNA"/>
</dbReference>
<proteinExistence type="predicted"/>
<dbReference type="Gene3D" id="2.30.42.10">
    <property type="match status" value="1"/>
</dbReference>
<protein>
    <submittedName>
        <fullName evidence="2">PDZ/DHR/GLGF domain-containing protein</fullName>
    </submittedName>
</protein>
<dbReference type="Gene3D" id="3.30.230.10">
    <property type="match status" value="1"/>
</dbReference>
<accession>A0A0F2T5S2</accession>
<dbReference type="GO" id="GO:0004176">
    <property type="term" value="F:ATP-dependent peptidase activity"/>
    <property type="evidence" value="ECO:0007669"/>
    <property type="project" value="InterPro"/>
</dbReference>
<gene>
    <name evidence="2" type="ORF">VM95_32520</name>
</gene>
<evidence type="ECO:0000313" key="2">
    <source>
        <dbReference type="EMBL" id="KJS58559.1"/>
    </source>
</evidence>
<dbReference type="Pfam" id="PF13180">
    <property type="entry name" value="PDZ_2"/>
    <property type="match status" value="1"/>
</dbReference>
<dbReference type="InterPro" id="IPR014721">
    <property type="entry name" value="Ribsml_uS5_D2-typ_fold_subgr"/>
</dbReference>